<evidence type="ECO:0000313" key="2">
    <source>
        <dbReference type="EMBL" id="EKM57461.1"/>
    </source>
</evidence>
<evidence type="ECO:0000313" key="3">
    <source>
        <dbReference type="Proteomes" id="UP000008370"/>
    </source>
</evidence>
<dbReference type="AlphaFoldDB" id="K5V4D1"/>
<gene>
    <name evidence="2" type="ORF">PHACADRAFT_251122</name>
</gene>
<keyword evidence="3" id="KW-1185">Reference proteome</keyword>
<organism evidence="2 3">
    <name type="scientific">Phanerochaete carnosa (strain HHB-10118-sp)</name>
    <name type="common">White-rot fungus</name>
    <name type="synonym">Peniophora carnosa</name>
    <dbReference type="NCBI Taxonomy" id="650164"/>
    <lineage>
        <taxon>Eukaryota</taxon>
        <taxon>Fungi</taxon>
        <taxon>Dikarya</taxon>
        <taxon>Basidiomycota</taxon>
        <taxon>Agaricomycotina</taxon>
        <taxon>Agaricomycetes</taxon>
        <taxon>Polyporales</taxon>
        <taxon>Phanerochaetaceae</taxon>
        <taxon>Phanerochaete</taxon>
    </lineage>
</organism>
<dbReference type="GeneID" id="18915131"/>
<proteinExistence type="predicted"/>
<accession>K5V4D1</accession>
<sequence>MPTNNTHATLPASPATTSTLAELHDLDMSIAWLDHRLETTNAPASDAPHDLRGVAQRDRVSMSDQLAEREAKRDRPDAELFGAASDYDGYATESDVEEDGQSSDDDSGYGGDVDSDDAQGQLPPVRRRVSPPLEHHEYRVVSPLPTFLQNRGESPLSVVRFGEILTLPA</sequence>
<reference evidence="2 3" key="1">
    <citation type="journal article" date="2012" name="BMC Genomics">
        <title>Comparative genomics of the white-rot fungi, Phanerochaete carnosa and P. chrysosporium, to elucidate the genetic basis of the distinct wood types they colonize.</title>
        <authorList>
            <person name="Suzuki H."/>
            <person name="MacDonald J."/>
            <person name="Syed K."/>
            <person name="Salamov A."/>
            <person name="Hori C."/>
            <person name="Aerts A."/>
            <person name="Henrissat B."/>
            <person name="Wiebenga A."/>
            <person name="vanKuyk P.A."/>
            <person name="Barry K."/>
            <person name="Lindquist E."/>
            <person name="LaButti K."/>
            <person name="Lapidus A."/>
            <person name="Lucas S."/>
            <person name="Coutinho P."/>
            <person name="Gong Y."/>
            <person name="Samejima M."/>
            <person name="Mahadevan R."/>
            <person name="Abou-Zaid M."/>
            <person name="de Vries R.P."/>
            <person name="Igarashi K."/>
            <person name="Yadav J.S."/>
            <person name="Grigoriev I.V."/>
            <person name="Master E.R."/>
        </authorList>
    </citation>
    <scope>NUCLEOTIDE SEQUENCE [LARGE SCALE GENOMIC DNA]</scope>
    <source>
        <strain evidence="2 3">HHB-10118-sp</strain>
    </source>
</reference>
<feature type="compositionally biased region" description="Basic and acidic residues" evidence="1">
    <location>
        <begin position="47"/>
        <end position="78"/>
    </location>
</feature>
<protein>
    <submittedName>
        <fullName evidence="2">Uncharacterized protein</fullName>
    </submittedName>
</protein>
<dbReference type="InParanoid" id="K5V4D1"/>
<dbReference type="RefSeq" id="XP_007392812.1">
    <property type="nucleotide sequence ID" value="XM_007392750.1"/>
</dbReference>
<dbReference type="KEGG" id="pco:PHACADRAFT_251122"/>
<dbReference type="Proteomes" id="UP000008370">
    <property type="component" value="Unassembled WGS sequence"/>
</dbReference>
<dbReference type="EMBL" id="JH930470">
    <property type="protein sequence ID" value="EKM57461.1"/>
    <property type="molecule type" value="Genomic_DNA"/>
</dbReference>
<feature type="compositionally biased region" description="Acidic residues" evidence="1">
    <location>
        <begin position="94"/>
        <end position="117"/>
    </location>
</feature>
<evidence type="ECO:0000256" key="1">
    <source>
        <dbReference type="SAM" id="MobiDB-lite"/>
    </source>
</evidence>
<name>K5V4D1_PHACS</name>
<dbReference type="HOGENOM" id="CLU_1661409_0_0_1"/>
<feature type="region of interest" description="Disordered" evidence="1">
    <location>
        <begin position="40"/>
        <end position="135"/>
    </location>
</feature>